<dbReference type="GO" id="GO:0005524">
    <property type="term" value="F:ATP binding"/>
    <property type="evidence" value="ECO:0007669"/>
    <property type="project" value="InterPro"/>
</dbReference>
<evidence type="ECO:0000259" key="4">
    <source>
        <dbReference type="PROSITE" id="PS51192"/>
    </source>
</evidence>
<dbReference type="PANTHER" id="PTHR47958">
    <property type="entry name" value="ATP-DEPENDENT RNA HELICASE DBP3"/>
    <property type="match status" value="1"/>
</dbReference>
<dbReference type="InterPro" id="IPR011545">
    <property type="entry name" value="DEAD/DEAH_box_helicase_dom"/>
</dbReference>
<dbReference type="PROSITE" id="PS51192">
    <property type="entry name" value="HELICASE_ATP_BIND_1"/>
    <property type="match status" value="1"/>
</dbReference>
<feature type="region of interest" description="Disordered" evidence="3">
    <location>
        <begin position="125"/>
        <end position="145"/>
    </location>
</feature>
<dbReference type="SUPFAM" id="SSF52540">
    <property type="entry name" value="P-loop containing nucleoside triphosphate hydrolases"/>
    <property type="match status" value="1"/>
</dbReference>
<sequence length="145" mass="16249">MHYGGASSSHFNRQLERGCHILVATMGRLKDILDKGRISLSSVRFVVLDEADRMLDMGFLGDIQTVMQHSSMPDVSQRHTFMFSATFPETIQKTRTASLCLSARFVTPTSSRAICPTRKSRRPVFTARGSSVNASRRYMTSRRSG</sequence>
<evidence type="ECO:0000313" key="5">
    <source>
        <dbReference type="EMBL" id="CAG6649705.1"/>
    </source>
</evidence>
<keyword evidence="2 5" id="KW-0547">Nucleotide-binding</keyword>
<dbReference type="GO" id="GO:0016787">
    <property type="term" value="F:hydrolase activity"/>
    <property type="evidence" value="ECO:0007669"/>
    <property type="project" value="UniProtKB-KW"/>
</dbReference>
<name>A0A8D8REQ4_9HEMI</name>
<protein>
    <submittedName>
        <fullName evidence="5">ATP-dependent RNA helicase DED1</fullName>
    </submittedName>
</protein>
<dbReference type="AlphaFoldDB" id="A0A8D8REQ4"/>
<dbReference type="InterPro" id="IPR014001">
    <property type="entry name" value="Helicase_ATP-bd"/>
</dbReference>
<keyword evidence="2 5" id="KW-0347">Helicase</keyword>
<evidence type="ECO:0000256" key="2">
    <source>
        <dbReference type="ARBA" id="ARBA00022806"/>
    </source>
</evidence>
<proteinExistence type="predicted"/>
<dbReference type="GO" id="GO:0010468">
    <property type="term" value="P:regulation of gene expression"/>
    <property type="evidence" value="ECO:0007669"/>
    <property type="project" value="UniProtKB-ARBA"/>
</dbReference>
<dbReference type="GO" id="GO:0003676">
    <property type="term" value="F:nucleic acid binding"/>
    <property type="evidence" value="ECO:0007669"/>
    <property type="project" value="InterPro"/>
</dbReference>
<reference evidence="5" key="1">
    <citation type="submission" date="2021-05" db="EMBL/GenBank/DDBJ databases">
        <authorList>
            <person name="Alioto T."/>
            <person name="Alioto T."/>
            <person name="Gomez Garrido J."/>
        </authorList>
    </citation>
    <scope>NUCLEOTIDE SEQUENCE</scope>
</reference>
<accession>A0A8D8REQ4</accession>
<dbReference type="Pfam" id="PF00270">
    <property type="entry name" value="DEAD"/>
    <property type="match status" value="1"/>
</dbReference>
<keyword evidence="2 5" id="KW-0067">ATP-binding</keyword>
<dbReference type="PROSITE" id="PS00039">
    <property type="entry name" value="DEAD_ATP_HELICASE"/>
    <property type="match status" value="1"/>
</dbReference>
<dbReference type="EMBL" id="HBUF01159272">
    <property type="protein sequence ID" value="CAG6649705.1"/>
    <property type="molecule type" value="Transcribed_RNA"/>
</dbReference>
<dbReference type="Gene3D" id="3.40.50.300">
    <property type="entry name" value="P-loop containing nucleotide triphosphate hydrolases"/>
    <property type="match status" value="1"/>
</dbReference>
<dbReference type="GO" id="GO:0004386">
    <property type="term" value="F:helicase activity"/>
    <property type="evidence" value="ECO:0007669"/>
    <property type="project" value="UniProtKB-KW"/>
</dbReference>
<dbReference type="InterPro" id="IPR000629">
    <property type="entry name" value="RNA-helicase_DEAD-box_CS"/>
</dbReference>
<dbReference type="InterPro" id="IPR027417">
    <property type="entry name" value="P-loop_NTPase"/>
</dbReference>
<evidence type="ECO:0000256" key="3">
    <source>
        <dbReference type="SAM" id="MobiDB-lite"/>
    </source>
</evidence>
<organism evidence="5">
    <name type="scientific">Cacopsylla melanoneura</name>
    <dbReference type="NCBI Taxonomy" id="428564"/>
    <lineage>
        <taxon>Eukaryota</taxon>
        <taxon>Metazoa</taxon>
        <taxon>Ecdysozoa</taxon>
        <taxon>Arthropoda</taxon>
        <taxon>Hexapoda</taxon>
        <taxon>Insecta</taxon>
        <taxon>Pterygota</taxon>
        <taxon>Neoptera</taxon>
        <taxon>Paraneoptera</taxon>
        <taxon>Hemiptera</taxon>
        <taxon>Sternorrhyncha</taxon>
        <taxon>Psylloidea</taxon>
        <taxon>Psyllidae</taxon>
        <taxon>Psyllinae</taxon>
        <taxon>Cacopsylla</taxon>
    </lineage>
</organism>
<evidence type="ECO:0000256" key="1">
    <source>
        <dbReference type="ARBA" id="ARBA00022801"/>
    </source>
</evidence>
<feature type="domain" description="Helicase ATP-binding" evidence="4">
    <location>
        <begin position="1"/>
        <end position="105"/>
    </location>
</feature>
<keyword evidence="1" id="KW-0378">Hydrolase</keyword>